<name>A0A1H3U3C4_9MICO</name>
<dbReference type="AlphaFoldDB" id="A0A1H3U3C4"/>
<accession>A0A1H3U3C4</accession>
<keyword evidence="1" id="KW-1133">Transmembrane helix</keyword>
<keyword evidence="1" id="KW-0472">Membrane</keyword>
<keyword evidence="3" id="KW-1185">Reference proteome</keyword>
<reference evidence="2 3" key="1">
    <citation type="submission" date="2016-10" db="EMBL/GenBank/DDBJ databases">
        <authorList>
            <person name="de Groot N.N."/>
        </authorList>
    </citation>
    <scope>NUCLEOTIDE SEQUENCE [LARGE SCALE GENOMIC DNA]</scope>
    <source>
        <strain evidence="2 3">CGMCC 4.3491</strain>
    </source>
</reference>
<dbReference type="RefSeq" id="WP_092558433.1">
    <property type="nucleotide sequence ID" value="NZ_FNPZ01000010.1"/>
</dbReference>
<dbReference type="EMBL" id="FNPZ01000010">
    <property type="protein sequence ID" value="SDZ56581.1"/>
    <property type="molecule type" value="Genomic_DNA"/>
</dbReference>
<sequence length="68" mass="7066">MQALQAAGFAVFACVAVLFVLPRVLPIRGRGRRGLARASLAAFALGLLLIIGPLIVGLIGHAILYPNS</sequence>
<proteinExistence type="predicted"/>
<evidence type="ECO:0000313" key="3">
    <source>
        <dbReference type="Proteomes" id="UP000198891"/>
    </source>
</evidence>
<evidence type="ECO:0000256" key="1">
    <source>
        <dbReference type="SAM" id="Phobius"/>
    </source>
</evidence>
<evidence type="ECO:0000313" key="2">
    <source>
        <dbReference type="EMBL" id="SDZ56581.1"/>
    </source>
</evidence>
<dbReference type="STRING" id="381665.SAMN05216554_0056"/>
<organism evidence="2 3">
    <name type="scientific">Herbiconiux ginsengi</name>
    <dbReference type="NCBI Taxonomy" id="381665"/>
    <lineage>
        <taxon>Bacteria</taxon>
        <taxon>Bacillati</taxon>
        <taxon>Actinomycetota</taxon>
        <taxon>Actinomycetes</taxon>
        <taxon>Micrococcales</taxon>
        <taxon>Microbacteriaceae</taxon>
        <taxon>Herbiconiux</taxon>
    </lineage>
</organism>
<feature type="transmembrane region" description="Helical" evidence="1">
    <location>
        <begin position="38"/>
        <end position="64"/>
    </location>
</feature>
<dbReference type="Proteomes" id="UP000198891">
    <property type="component" value="Unassembled WGS sequence"/>
</dbReference>
<gene>
    <name evidence="2" type="ORF">SAMN05216554_0056</name>
</gene>
<protein>
    <submittedName>
        <fullName evidence="2">Uncharacterized protein</fullName>
    </submittedName>
</protein>
<feature type="transmembrane region" description="Helical" evidence="1">
    <location>
        <begin position="6"/>
        <end position="26"/>
    </location>
</feature>
<keyword evidence="1" id="KW-0812">Transmembrane</keyword>